<dbReference type="InterPro" id="IPR036291">
    <property type="entry name" value="NAD(P)-bd_dom_sf"/>
</dbReference>
<organism evidence="3 4">
    <name type="scientific">Baekduia soli</name>
    <dbReference type="NCBI Taxonomy" id="496014"/>
    <lineage>
        <taxon>Bacteria</taxon>
        <taxon>Bacillati</taxon>
        <taxon>Actinomycetota</taxon>
        <taxon>Thermoleophilia</taxon>
        <taxon>Solirubrobacterales</taxon>
        <taxon>Baekduiaceae</taxon>
        <taxon>Baekduia</taxon>
    </lineage>
</organism>
<gene>
    <name evidence="3" type="ORF">FSW04_14670</name>
</gene>
<protein>
    <submittedName>
        <fullName evidence="3">NAD-dependent epimerase/dehydratase family protein</fullName>
    </submittedName>
</protein>
<dbReference type="OrthoDB" id="3205647at2"/>
<dbReference type="EMBL" id="CP042430">
    <property type="protein sequence ID" value="QEC48690.1"/>
    <property type="molecule type" value="Genomic_DNA"/>
</dbReference>
<reference evidence="3 4" key="1">
    <citation type="journal article" date="2018" name="J. Microbiol.">
        <title>Baekduia soli gen. nov., sp. nov., a novel bacterium isolated from the soil of Baekdu Mountain and proposal of a novel family name, Baekduiaceae fam. nov.</title>
        <authorList>
            <person name="An D.S."/>
            <person name="Siddiqi M.Z."/>
            <person name="Kim K.H."/>
            <person name="Yu H.S."/>
            <person name="Im W.T."/>
        </authorList>
    </citation>
    <scope>NUCLEOTIDE SEQUENCE [LARGE SCALE GENOMIC DNA]</scope>
    <source>
        <strain evidence="3 4">BR7-21</strain>
    </source>
</reference>
<proteinExistence type="predicted"/>
<feature type="domain" description="NAD-dependent epimerase/dehydratase" evidence="2">
    <location>
        <begin position="6"/>
        <end position="231"/>
    </location>
</feature>
<dbReference type="AlphaFoldDB" id="A0A5B8U6Q6"/>
<evidence type="ECO:0000313" key="4">
    <source>
        <dbReference type="Proteomes" id="UP000321805"/>
    </source>
</evidence>
<feature type="region of interest" description="Disordered" evidence="1">
    <location>
        <begin position="344"/>
        <end position="376"/>
    </location>
</feature>
<dbReference type="InterPro" id="IPR050177">
    <property type="entry name" value="Lipid_A_modif_metabolic_enz"/>
</dbReference>
<evidence type="ECO:0000313" key="3">
    <source>
        <dbReference type="EMBL" id="QEC48690.1"/>
    </source>
</evidence>
<evidence type="ECO:0000259" key="2">
    <source>
        <dbReference type="Pfam" id="PF01370"/>
    </source>
</evidence>
<accession>A0A5B8U6Q6</accession>
<name>A0A5B8U6Q6_9ACTN</name>
<dbReference type="RefSeq" id="WP_146920510.1">
    <property type="nucleotide sequence ID" value="NZ_CP042430.1"/>
</dbReference>
<dbReference type="PANTHER" id="PTHR43245:SF52">
    <property type="entry name" value="NAD-DEPENDENT EPIMERASE_DEHYDRATASE"/>
    <property type="match status" value="1"/>
</dbReference>
<sequence>MTSRRILITGLSTYWGARLAQALEQDPAIETIIGIDRTPPKLALERTEFVQVSDAHSLIRRIVDAAEIDTVVDTRLVVDSIVTSRARAHENNVIGTMNVLAACGGAGSPVRKLVFKSSARWYGAEQDDPAYFTEDMRRPHPPRTAIERDIVEAEAGVEDFRVKNPATTVTVLRFTNALGPDLRTSWQAYLGMPVIPTILGFDPRCQFLHEDDMADCLEHAVRHDLDGVFNCAADGVLALSEVIDLLGKSMVPVLPPWGTGPAVAALRRAGVPLYPEMLPQLRFGRALDNRRFKATGYRYGSTTRETVLRLREQQTLEPILRGGGGSAYRYEAAVEEFLRFSPSVRQPNVRPTPVPANTAPGDRSAGPPAAIAPPAPAPSTAGYAGLTAKEIIGLLPSMDRAGLTALRAHEAQGAARQSVLGAIDRLLARPATAAG</sequence>
<dbReference type="Proteomes" id="UP000321805">
    <property type="component" value="Chromosome"/>
</dbReference>
<dbReference type="SUPFAM" id="SSF51735">
    <property type="entry name" value="NAD(P)-binding Rossmann-fold domains"/>
    <property type="match status" value="1"/>
</dbReference>
<dbReference type="KEGG" id="bsol:FSW04_14670"/>
<dbReference type="InterPro" id="IPR001509">
    <property type="entry name" value="Epimerase_deHydtase"/>
</dbReference>
<dbReference type="Pfam" id="PF01370">
    <property type="entry name" value="Epimerase"/>
    <property type="match status" value="1"/>
</dbReference>
<evidence type="ECO:0000256" key="1">
    <source>
        <dbReference type="SAM" id="MobiDB-lite"/>
    </source>
</evidence>
<keyword evidence="4" id="KW-1185">Reference proteome</keyword>
<dbReference type="PANTHER" id="PTHR43245">
    <property type="entry name" value="BIFUNCTIONAL POLYMYXIN RESISTANCE PROTEIN ARNA"/>
    <property type="match status" value="1"/>
</dbReference>
<dbReference type="Gene3D" id="3.40.50.720">
    <property type="entry name" value="NAD(P)-binding Rossmann-like Domain"/>
    <property type="match status" value="1"/>
</dbReference>